<dbReference type="SUPFAM" id="SSF53474">
    <property type="entry name" value="alpha/beta-Hydrolases"/>
    <property type="match status" value="1"/>
</dbReference>
<comment type="catalytic activity">
    <reaction evidence="1 9">
        <text>malonyl-[ACP] + S-adenosyl-L-methionine = malonyl-[ACP] methyl ester + S-adenosyl-L-homocysteine</text>
        <dbReference type="Rhea" id="RHEA:17105"/>
        <dbReference type="Rhea" id="RHEA-COMP:9623"/>
        <dbReference type="Rhea" id="RHEA-COMP:9954"/>
        <dbReference type="ChEBI" id="CHEBI:57856"/>
        <dbReference type="ChEBI" id="CHEBI:59789"/>
        <dbReference type="ChEBI" id="CHEBI:78449"/>
        <dbReference type="ChEBI" id="CHEBI:78845"/>
        <dbReference type="EC" id="2.1.1.197"/>
    </reaction>
</comment>
<dbReference type="InterPro" id="IPR029063">
    <property type="entry name" value="SAM-dependent_MTases_sf"/>
</dbReference>
<keyword evidence="5 9" id="KW-0808">Transferase</keyword>
<keyword evidence="13" id="KW-1185">Reference proteome</keyword>
<dbReference type="GO" id="GO:0009102">
    <property type="term" value="P:biotin biosynthetic process"/>
    <property type="evidence" value="ECO:0007669"/>
    <property type="project" value="UniProtKB-UniRule"/>
</dbReference>
<evidence type="ECO:0000259" key="11">
    <source>
        <dbReference type="Pfam" id="PF12697"/>
    </source>
</evidence>
<dbReference type="GO" id="GO:0032259">
    <property type="term" value="P:methylation"/>
    <property type="evidence" value="ECO:0007669"/>
    <property type="project" value="UniProtKB-KW"/>
</dbReference>
<dbReference type="InterPro" id="IPR029058">
    <property type="entry name" value="AB_hydrolase_fold"/>
</dbReference>
<evidence type="ECO:0000256" key="4">
    <source>
        <dbReference type="ARBA" id="ARBA00022603"/>
    </source>
</evidence>
<dbReference type="UniPathway" id="UPA00078"/>
<evidence type="ECO:0000256" key="2">
    <source>
        <dbReference type="ARBA" id="ARBA00004746"/>
    </source>
</evidence>
<evidence type="ECO:0000256" key="7">
    <source>
        <dbReference type="ARBA" id="ARBA00022756"/>
    </source>
</evidence>
<dbReference type="EC" id="2.1.1.197" evidence="3 9"/>
<gene>
    <name evidence="9 12" type="primary">bioC</name>
    <name evidence="12" type="ORF">OPDIPICF_00733</name>
</gene>
<reference evidence="12 13" key="1">
    <citation type="submission" date="2019-11" db="EMBL/GenBank/DDBJ databases">
        <authorList>
            <person name="Holert J."/>
        </authorList>
    </citation>
    <scope>NUCLEOTIDE SEQUENCE [LARGE SCALE GENOMIC DNA]</scope>
    <source>
        <strain evidence="12">SB11_3</strain>
    </source>
</reference>
<dbReference type="PANTHER" id="PTHR13090:SF1">
    <property type="entry name" value="ARGININE-HYDROXYLASE NDUFAF5, MITOCHONDRIAL"/>
    <property type="match status" value="1"/>
</dbReference>
<evidence type="ECO:0000259" key="10">
    <source>
        <dbReference type="Pfam" id="PF08241"/>
    </source>
</evidence>
<evidence type="ECO:0000256" key="9">
    <source>
        <dbReference type="HAMAP-Rule" id="MF_00835"/>
    </source>
</evidence>
<accession>A0A5S9N9N0</accession>
<comment type="function">
    <text evidence="8 9">Converts the free carboxyl group of a malonyl-thioester to its methyl ester by transfer of a methyl group from S-adenosyl-L-methionine (SAM). It allows to synthesize pimeloyl-ACP via the fatty acid synthetic pathway.</text>
</comment>
<dbReference type="Proteomes" id="UP000441399">
    <property type="component" value="Unassembled WGS sequence"/>
</dbReference>
<dbReference type="GO" id="GO:0010340">
    <property type="term" value="F:carboxyl-O-methyltransferase activity"/>
    <property type="evidence" value="ECO:0007669"/>
    <property type="project" value="UniProtKB-UniRule"/>
</dbReference>
<dbReference type="PRINTS" id="PR00111">
    <property type="entry name" value="ABHYDROLASE"/>
</dbReference>
<dbReference type="Pfam" id="PF08241">
    <property type="entry name" value="Methyltransf_11"/>
    <property type="match status" value="1"/>
</dbReference>
<dbReference type="Pfam" id="PF12697">
    <property type="entry name" value="Abhydrolase_6"/>
    <property type="match status" value="1"/>
</dbReference>
<evidence type="ECO:0000256" key="8">
    <source>
        <dbReference type="ARBA" id="ARBA00025006"/>
    </source>
</evidence>
<dbReference type="HAMAP" id="MF_00835">
    <property type="entry name" value="BioC"/>
    <property type="match status" value="1"/>
</dbReference>
<dbReference type="GO" id="GO:0102130">
    <property type="term" value="F:malonyl-CoA methyltransferase activity"/>
    <property type="evidence" value="ECO:0007669"/>
    <property type="project" value="UniProtKB-EC"/>
</dbReference>
<evidence type="ECO:0000256" key="6">
    <source>
        <dbReference type="ARBA" id="ARBA00022691"/>
    </source>
</evidence>
<dbReference type="OrthoDB" id="9760689at2"/>
<proteinExistence type="inferred from homology"/>
<dbReference type="Gene3D" id="3.40.50.1820">
    <property type="entry name" value="alpha/beta hydrolase"/>
    <property type="match status" value="1"/>
</dbReference>
<evidence type="ECO:0000256" key="3">
    <source>
        <dbReference type="ARBA" id="ARBA00012327"/>
    </source>
</evidence>
<evidence type="ECO:0000256" key="5">
    <source>
        <dbReference type="ARBA" id="ARBA00022679"/>
    </source>
</evidence>
<dbReference type="CDD" id="cd02440">
    <property type="entry name" value="AdoMet_MTases"/>
    <property type="match status" value="1"/>
</dbReference>
<keyword evidence="6 9" id="KW-0949">S-adenosyl-L-methionine</keyword>
<keyword evidence="4 9" id="KW-0489">Methyltransferase</keyword>
<dbReference type="NCBIfam" id="TIGR02072">
    <property type="entry name" value="BioC"/>
    <property type="match status" value="1"/>
</dbReference>
<protein>
    <recommendedName>
        <fullName evidence="3 9">Malonyl-[acyl-carrier protein] O-methyltransferase</fullName>
        <shortName evidence="9">Malonyl-ACP O-methyltransferase</shortName>
        <ecNumber evidence="3 9">2.1.1.197</ecNumber>
    </recommendedName>
    <alternativeName>
        <fullName evidence="9">Biotin synthesis protein BioC</fullName>
    </alternativeName>
</protein>
<feature type="domain" description="Methyltransferase type 11" evidence="10">
    <location>
        <begin position="309"/>
        <end position="400"/>
    </location>
</feature>
<organism evidence="12 13">
    <name type="scientific">BD1-7 clade bacterium</name>
    <dbReference type="NCBI Taxonomy" id="2029982"/>
    <lineage>
        <taxon>Bacteria</taxon>
        <taxon>Pseudomonadati</taxon>
        <taxon>Pseudomonadota</taxon>
        <taxon>Gammaproteobacteria</taxon>
        <taxon>Cellvibrionales</taxon>
        <taxon>Spongiibacteraceae</taxon>
        <taxon>BD1-7 clade</taxon>
    </lineage>
</organism>
<evidence type="ECO:0000256" key="1">
    <source>
        <dbReference type="ARBA" id="ARBA00000852"/>
    </source>
</evidence>
<dbReference type="SUPFAM" id="SSF53335">
    <property type="entry name" value="S-adenosyl-L-methionine-dependent methyltransferases"/>
    <property type="match status" value="1"/>
</dbReference>
<dbReference type="InterPro" id="IPR011814">
    <property type="entry name" value="BioC"/>
</dbReference>
<dbReference type="AlphaFoldDB" id="A0A5S9N9N0"/>
<dbReference type="PANTHER" id="PTHR13090">
    <property type="entry name" value="ARGININE-HYDROXYLASE NDUFAF5, MITOCHONDRIAL"/>
    <property type="match status" value="1"/>
</dbReference>
<dbReference type="InterPro" id="IPR013216">
    <property type="entry name" value="Methyltransf_11"/>
</dbReference>
<keyword evidence="7 9" id="KW-0093">Biotin biosynthesis</keyword>
<dbReference type="GO" id="GO:0008757">
    <property type="term" value="F:S-adenosylmethionine-dependent methyltransferase activity"/>
    <property type="evidence" value="ECO:0007669"/>
    <property type="project" value="InterPro"/>
</dbReference>
<dbReference type="InterPro" id="IPR000073">
    <property type="entry name" value="AB_hydrolase_1"/>
</dbReference>
<comment type="similarity">
    <text evidence="9">Belongs to the methyltransferase superfamily.</text>
</comment>
<comment type="pathway">
    <text evidence="2 9">Cofactor biosynthesis; biotin biosynthesis.</text>
</comment>
<evidence type="ECO:0000313" key="12">
    <source>
        <dbReference type="EMBL" id="CAA0084813.1"/>
    </source>
</evidence>
<evidence type="ECO:0000313" key="13">
    <source>
        <dbReference type="Proteomes" id="UP000441399"/>
    </source>
</evidence>
<dbReference type="EMBL" id="CACSIO010000001">
    <property type="protein sequence ID" value="CAA0084813.1"/>
    <property type="molecule type" value="Genomic_DNA"/>
</dbReference>
<name>A0A5S9N9N0_9GAMM</name>
<sequence length="519" mass="57726">MSWQLTHYNKEYAINHDARVPCVLIPGWSVDNDIFEWLMPALAQDFKLYTADVGCYSDYADVKALVDGLAQTLADELEHPAWIVGWSMGGNIALDLALRYPQQVEGLALIATGLSFVQRDSWPAGMPEATFEQFSASLGKNVKRTLQRFDRLQAKGDDEEQSLTQSLAGYRQQQTLASQQDLQHGLALLGSFDHVEDASQLTVPTLFCFGSDDALVSVEAAEHTATLIPRAHVHVFEGAAHLPFLTCTDVFFDAFDALLEANQQQHTKRKVAKSFSRAAPSYDQASAVQQWVARALLDKLPLDVGARCVDAGCGTGVWTNALAARFDHVIGLDMAEGMLEYGRTHHSQVNGWLCADVEQLPLDDASVDAFFSSLAVQWCHSLEPMLHEWYRVLKPGGYACLATLGPKTLFELRKSFSHADEYQHVNRFIPANKVCEQINRTGFDIELCQVEHKVMRYDTMRGLLRDLKDIGAHTVVEGGVSGLMGRQRFRKAESAYQGFKDASGFLPATYEVIYLVLKK</sequence>
<dbReference type="InterPro" id="IPR050602">
    <property type="entry name" value="Malonyl-ACP_OMT"/>
</dbReference>
<dbReference type="Gene3D" id="3.40.50.150">
    <property type="entry name" value="Vaccinia Virus protein VP39"/>
    <property type="match status" value="1"/>
</dbReference>
<feature type="domain" description="AB hydrolase-1" evidence="11">
    <location>
        <begin position="23"/>
        <end position="253"/>
    </location>
</feature>